<dbReference type="AlphaFoldDB" id="A0A6A6UUJ4"/>
<evidence type="ECO:0008006" key="5">
    <source>
        <dbReference type="Google" id="ProtNLM"/>
    </source>
</evidence>
<reference evidence="3" key="1">
    <citation type="journal article" date="2020" name="Stud. Mycol.">
        <title>101 Dothideomycetes genomes: a test case for predicting lifestyles and emergence of pathogens.</title>
        <authorList>
            <person name="Haridas S."/>
            <person name="Albert R."/>
            <person name="Binder M."/>
            <person name="Bloem J."/>
            <person name="Labutti K."/>
            <person name="Salamov A."/>
            <person name="Andreopoulos B."/>
            <person name="Baker S."/>
            <person name="Barry K."/>
            <person name="Bills G."/>
            <person name="Bluhm B."/>
            <person name="Cannon C."/>
            <person name="Castanera R."/>
            <person name="Culley D."/>
            <person name="Daum C."/>
            <person name="Ezra D."/>
            <person name="Gonzalez J."/>
            <person name="Henrissat B."/>
            <person name="Kuo A."/>
            <person name="Liang C."/>
            <person name="Lipzen A."/>
            <person name="Lutzoni F."/>
            <person name="Magnuson J."/>
            <person name="Mondo S."/>
            <person name="Nolan M."/>
            <person name="Ohm R."/>
            <person name="Pangilinan J."/>
            <person name="Park H.-J."/>
            <person name="Ramirez L."/>
            <person name="Alfaro M."/>
            <person name="Sun H."/>
            <person name="Tritt A."/>
            <person name="Yoshinaga Y."/>
            <person name="Zwiers L.-H."/>
            <person name="Turgeon B."/>
            <person name="Goodwin S."/>
            <person name="Spatafora J."/>
            <person name="Crous P."/>
            <person name="Grigoriev I."/>
        </authorList>
    </citation>
    <scope>NUCLEOTIDE SEQUENCE</scope>
    <source>
        <strain evidence="3">CBS 115976</strain>
    </source>
</reference>
<evidence type="ECO:0000313" key="3">
    <source>
        <dbReference type="EMBL" id="KAF2674728.1"/>
    </source>
</evidence>
<sequence length="256" mass="26800">MSTVPGILPLTTTFTPPASCLTRLMNATPLSQNNGADELGPSPSATECYPTGYRFDTISYFSPGLCPQNYTTVSTGTNQIGSLTETVANCCPTNSGFSWVNNGLLLYTTCLSYYGTSATSYRSLAEFSGTTPAGTAIATGPGYAIASAIQVRFQATDKALLTPQATVTSTVTVTAATGLTTGAKVGIGIGVPIALLLLPILAGVILLLRQRSRQNKQHGTAIDTEEQKVHREMDGAPVADNSRMFELDSQSGQGRD</sequence>
<keyword evidence="2" id="KW-0812">Transmembrane</keyword>
<keyword evidence="2" id="KW-1133">Transmembrane helix</keyword>
<evidence type="ECO:0000313" key="4">
    <source>
        <dbReference type="Proteomes" id="UP000799302"/>
    </source>
</evidence>
<feature type="compositionally biased region" description="Basic and acidic residues" evidence="1">
    <location>
        <begin position="225"/>
        <end position="234"/>
    </location>
</feature>
<gene>
    <name evidence="3" type="ORF">BT63DRAFT_449721</name>
</gene>
<evidence type="ECO:0000256" key="1">
    <source>
        <dbReference type="SAM" id="MobiDB-lite"/>
    </source>
</evidence>
<accession>A0A6A6UUJ4</accession>
<dbReference type="EMBL" id="MU004230">
    <property type="protein sequence ID" value="KAF2674728.1"/>
    <property type="molecule type" value="Genomic_DNA"/>
</dbReference>
<keyword evidence="4" id="KW-1185">Reference proteome</keyword>
<dbReference type="Proteomes" id="UP000799302">
    <property type="component" value="Unassembled WGS sequence"/>
</dbReference>
<name>A0A6A6UUJ4_9PEZI</name>
<evidence type="ECO:0000256" key="2">
    <source>
        <dbReference type="SAM" id="Phobius"/>
    </source>
</evidence>
<feature type="transmembrane region" description="Helical" evidence="2">
    <location>
        <begin position="185"/>
        <end position="208"/>
    </location>
</feature>
<organism evidence="3 4">
    <name type="scientific">Microthyrium microscopicum</name>
    <dbReference type="NCBI Taxonomy" id="703497"/>
    <lineage>
        <taxon>Eukaryota</taxon>
        <taxon>Fungi</taxon>
        <taxon>Dikarya</taxon>
        <taxon>Ascomycota</taxon>
        <taxon>Pezizomycotina</taxon>
        <taxon>Dothideomycetes</taxon>
        <taxon>Dothideomycetes incertae sedis</taxon>
        <taxon>Microthyriales</taxon>
        <taxon>Microthyriaceae</taxon>
        <taxon>Microthyrium</taxon>
    </lineage>
</organism>
<feature type="region of interest" description="Disordered" evidence="1">
    <location>
        <begin position="215"/>
        <end position="256"/>
    </location>
</feature>
<proteinExistence type="predicted"/>
<keyword evidence="2" id="KW-0472">Membrane</keyword>
<protein>
    <recommendedName>
        <fullName evidence="5">Mid2 domain-containing protein</fullName>
    </recommendedName>
</protein>
<dbReference type="OrthoDB" id="3795960at2759"/>